<dbReference type="PATRIC" id="fig|1458307.3.peg.2218"/>
<evidence type="ECO:0000256" key="2">
    <source>
        <dbReference type="ARBA" id="ARBA00022676"/>
    </source>
</evidence>
<keyword evidence="3 9" id="KW-0808">Transferase</keyword>
<dbReference type="SUPFAM" id="SSF160246">
    <property type="entry name" value="EspE N-terminal domain-like"/>
    <property type="match status" value="1"/>
</dbReference>
<dbReference type="OrthoDB" id="7431422at2"/>
<keyword evidence="4" id="KW-0812">Transmembrane</keyword>
<dbReference type="InterPro" id="IPR050321">
    <property type="entry name" value="Glycosyltr_2/OpgH_subfam"/>
</dbReference>
<dbReference type="STRING" id="1458307.OSB_22000"/>
<evidence type="ECO:0000256" key="5">
    <source>
        <dbReference type="ARBA" id="ARBA00022989"/>
    </source>
</evidence>
<sequence length="646" mass="71422">MALIFSTRRQPALSEAPDVAARLAAPLSTAEVLGPDGVDAVRAHAQADVANRNTKALNDALRHRLGLPQSTFAQLEAGLTGTSVVDPIKQPADPRLVAEFGPNLCLKHRVLPWRRIAGRVTVLAITTQDFLRVRDALTVIFGPVHLAIVTSENLDFALSRMCHKTLMHNAEMRTGQAESCRDWNSGKAFRWGLATLLTVCTCLIMWPQISFLVLCGWAVFALLSNTVLKTAAAVLHLLTKPQAPAPTPQPADQLPIVTILVPLFHERDIAGALVGRLSKLNYPTDRLDVCLVLEADDATTQEALAATQLPFWMRAIKVPLGTLQTKPRALNYALCFAKGSIIGVYDAEDAPDPEQINTVVNHFAHCKPDVACLQGRLDFYNSRSNWLARCFTVEYATWFRIVLPGLERMGLVIPLGGTTLFFRREILEDLGGWDAHNVTEDADLGIRLARHGYRTEIIDTVTQEEANARAWPWVKQRSRWLKGYAITYGVHMRNPLKLWIELGAWRFFGTQMLFAGTISQFLLAPLLWSFWLMPFGIPHPLDGVLAPNIAISFAAIFLLSEIIGITVSAIAVSSAGKRDLIKWTPTLHLYFPLAALAAYKGVIELATKPFYWDKTSHGIFAPSQENQDANVTINQLQPQPHPIAAE</sequence>
<keyword evidence="5" id="KW-1133">Transmembrane helix</keyword>
<dbReference type="GO" id="GO:0016757">
    <property type="term" value="F:glycosyltransferase activity"/>
    <property type="evidence" value="ECO:0007669"/>
    <property type="project" value="UniProtKB-KW"/>
</dbReference>
<dbReference type="Gene3D" id="3.90.550.10">
    <property type="entry name" value="Spore Coat Polysaccharide Biosynthesis Protein SpsA, Chain A"/>
    <property type="match status" value="1"/>
</dbReference>
<dbReference type="EMBL" id="CP012160">
    <property type="protein sequence ID" value="AKS46737.1"/>
    <property type="molecule type" value="Genomic_DNA"/>
</dbReference>
<dbReference type="PANTHER" id="PTHR43867">
    <property type="entry name" value="CELLULOSE SYNTHASE CATALYTIC SUBUNIT A [UDP-FORMING]"/>
    <property type="match status" value="1"/>
</dbReference>
<dbReference type="PANTHER" id="PTHR43867:SF2">
    <property type="entry name" value="CELLULOSE SYNTHASE CATALYTIC SUBUNIT A [UDP-FORMING]"/>
    <property type="match status" value="1"/>
</dbReference>
<gene>
    <name evidence="9" type="ORF">OSB_22000</name>
</gene>
<evidence type="ECO:0000256" key="1">
    <source>
        <dbReference type="ARBA" id="ARBA00004141"/>
    </source>
</evidence>
<name>A0A0K0Y7A3_9RHOB</name>
<protein>
    <submittedName>
        <fullName evidence="9">Beta-monoglucosyldiacylglycerol synthase</fullName>
        <ecNumber evidence="9">2.4.1.-</ecNumber>
    </submittedName>
</protein>
<dbReference type="InterPro" id="IPR001173">
    <property type="entry name" value="Glyco_trans_2-like"/>
</dbReference>
<comment type="subcellular location">
    <subcellularLocation>
        <location evidence="1">Membrane</location>
        <topology evidence="1">Multi-pass membrane protein</topology>
    </subcellularLocation>
</comment>
<dbReference type="AlphaFoldDB" id="A0A0K0Y7A3"/>
<dbReference type="InterPro" id="IPR037257">
    <property type="entry name" value="T2SS_E_N_sf"/>
</dbReference>
<evidence type="ECO:0000259" key="7">
    <source>
        <dbReference type="Pfam" id="PF05157"/>
    </source>
</evidence>
<dbReference type="KEGG" id="otm:OSB_22000"/>
<evidence type="ECO:0000313" key="9">
    <source>
        <dbReference type="EMBL" id="AKS46737.1"/>
    </source>
</evidence>
<dbReference type="RefSeq" id="WP_049835019.1">
    <property type="nucleotide sequence ID" value="NZ_CP012160.1"/>
</dbReference>
<organism evidence="9 10">
    <name type="scientific">Octadecabacter temperatus</name>
    <dbReference type="NCBI Taxonomy" id="1458307"/>
    <lineage>
        <taxon>Bacteria</taxon>
        <taxon>Pseudomonadati</taxon>
        <taxon>Pseudomonadota</taxon>
        <taxon>Alphaproteobacteria</taxon>
        <taxon>Rhodobacterales</taxon>
        <taxon>Roseobacteraceae</taxon>
        <taxon>Octadecabacter</taxon>
    </lineage>
</organism>
<dbReference type="Proteomes" id="UP000067444">
    <property type="component" value="Chromosome"/>
</dbReference>
<dbReference type="InterPro" id="IPR007831">
    <property type="entry name" value="T2SS_GspE_N"/>
</dbReference>
<accession>A0A0K0Y7A3</accession>
<proteinExistence type="predicted"/>
<feature type="domain" description="Glycosyltransferase 2-like" evidence="8">
    <location>
        <begin position="342"/>
        <end position="529"/>
    </location>
</feature>
<evidence type="ECO:0000256" key="6">
    <source>
        <dbReference type="ARBA" id="ARBA00023136"/>
    </source>
</evidence>
<feature type="domain" description="Type II secretion system protein GspE N-terminal" evidence="7">
    <location>
        <begin position="82"/>
        <end position="164"/>
    </location>
</feature>
<evidence type="ECO:0000313" key="10">
    <source>
        <dbReference type="Proteomes" id="UP000067444"/>
    </source>
</evidence>
<evidence type="ECO:0000256" key="3">
    <source>
        <dbReference type="ARBA" id="ARBA00022679"/>
    </source>
</evidence>
<reference evidence="9 10" key="1">
    <citation type="journal article" date="2015" name="Genome Announc.">
        <title>Closed Genome Sequence of Octadecabacter temperatus SB1, the First Mesophilic Species of the Genus Octadecabacter.</title>
        <authorList>
            <person name="Voget S."/>
            <person name="Billerbeck S."/>
            <person name="Simon M."/>
            <person name="Daniel R."/>
        </authorList>
    </citation>
    <scope>NUCLEOTIDE SEQUENCE [LARGE SCALE GENOMIC DNA]</scope>
    <source>
        <strain evidence="9 10">SB1</strain>
    </source>
</reference>
<dbReference type="GO" id="GO:0016020">
    <property type="term" value="C:membrane"/>
    <property type="evidence" value="ECO:0007669"/>
    <property type="project" value="UniProtKB-SubCell"/>
</dbReference>
<dbReference type="Pfam" id="PF13632">
    <property type="entry name" value="Glyco_trans_2_3"/>
    <property type="match status" value="1"/>
</dbReference>
<keyword evidence="2 9" id="KW-0328">Glycosyltransferase</keyword>
<dbReference type="SUPFAM" id="SSF53448">
    <property type="entry name" value="Nucleotide-diphospho-sugar transferases"/>
    <property type="match status" value="1"/>
</dbReference>
<keyword evidence="10" id="KW-1185">Reference proteome</keyword>
<dbReference type="InterPro" id="IPR029044">
    <property type="entry name" value="Nucleotide-diphossugar_trans"/>
</dbReference>
<keyword evidence="6" id="KW-0472">Membrane</keyword>
<evidence type="ECO:0000256" key="4">
    <source>
        <dbReference type="ARBA" id="ARBA00022692"/>
    </source>
</evidence>
<evidence type="ECO:0000259" key="8">
    <source>
        <dbReference type="Pfam" id="PF13632"/>
    </source>
</evidence>
<dbReference type="Pfam" id="PF05157">
    <property type="entry name" value="MshEN"/>
    <property type="match status" value="1"/>
</dbReference>
<dbReference type="EC" id="2.4.1.-" evidence="9"/>